<dbReference type="NCBIfam" id="TIGR01456">
    <property type="entry name" value="CECR5"/>
    <property type="match status" value="1"/>
</dbReference>
<reference evidence="1" key="1">
    <citation type="submission" date="2023-03" db="EMBL/GenBank/DDBJ databases">
        <title>Mating type loci evolution in Malassezia.</title>
        <authorList>
            <person name="Coelho M.A."/>
        </authorList>
    </citation>
    <scope>NUCLEOTIDE SEQUENCE</scope>
    <source>
        <strain evidence="1">CBS 9431</strain>
    </source>
</reference>
<dbReference type="SUPFAM" id="SSF56784">
    <property type="entry name" value="HAD-like"/>
    <property type="match status" value="1"/>
</dbReference>
<proteinExistence type="predicted"/>
<dbReference type="NCBIfam" id="TIGR01460">
    <property type="entry name" value="HAD-SF-IIA"/>
    <property type="match status" value="1"/>
</dbReference>
<sequence length="371" mass="41203">MSLLGRTRCMLPRGAVPALRTRTIATTKERTPIAIAFDIDGVLKQGPVVLPEALRTLKMLEGENPWNQKVPYLFITNSGGRDESQRAVDLSNDFQQKVVPAQVIQAHTVMNSLLPLYQDKPVLMIGGPDLPAGASRSVLEGYGFKQVYTVHDLQAYAPPSFPYAPPAADQQAAVRHVDFSQVEFAAIFVFHDSREWGRDIQYCIDIMRADKGVFGTVLTNEELRRRPKVPIYFSHGDLLWGNDFSVARLGQGAFRTALEAVYRRVTDGDEIEAVTFGKPEKVTYDFANGLMQQLLRNSSKEGELHVAPENIWMVGDNPASDIMGANNFGWSSALVRTGVFRDVEGPPAHTPTIISNNVEEAIQTIMQRTWS</sequence>
<dbReference type="GeneID" id="85225076"/>
<dbReference type="EMBL" id="CP119959">
    <property type="protein sequence ID" value="WFD38474.1"/>
    <property type="molecule type" value="Genomic_DNA"/>
</dbReference>
<dbReference type="PANTHER" id="PTHR14269">
    <property type="entry name" value="CDP-DIACYLGLYCEROL--GLYCEROL-3-PHOSPHATE 3-PHOSPHATIDYLTRANSFERASE-RELATED"/>
    <property type="match status" value="1"/>
</dbReference>
<dbReference type="InterPro" id="IPR006353">
    <property type="entry name" value="HAD-SF_hydro_IIA_CECR5"/>
</dbReference>
<dbReference type="GO" id="GO:0046474">
    <property type="term" value="P:glycerophospholipid biosynthetic process"/>
    <property type="evidence" value="ECO:0007669"/>
    <property type="project" value="TreeGrafter"/>
</dbReference>
<organism evidence="1 2">
    <name type="scientific">Malassezia japonica</name>
    <dbReference type="NCBI Taxonomy" id="223818"/>
    <lineage>
        <taxon>Eukaryota</taxon>
        <taxon>Fungi</taxon>
        <taxon>Dikarya</taxon>
        <taxon>Basidiomycota</taxon>
        <taxon>Ustilaginomycotina</taxon>
        <taxon>Malasseziomycetes</taxon>
        <taxon>Malasseziales</taxon>
        <taxon>Malasseziaceae</taxon>
        <taxon>Malassezia</taxon>
    </lineage>
</organism>
<dbReference type="InterPro" id="IPR036412">
    <property type="entry name" value="HAD-like_sf"/>
</dbReference>
<evidence type="ECO:0000313" key="2">
    <source>
        <dbReference type="Proteomes" id="UP001217754"/>
    </source>
</evidence>
<accession>A0AAF0JA83</accession>
<dbReference type="RefSeq" id="XP_060121371.1">
    <property type="nucleotide sequence ID" value="XM_060265388.1"/>
</dbReference>
<dbReference type="InterPro" id="IPR023214">
    <property type="entry name" value="HAD_sf"/>
</dbReference>
<dbReference type="Pfam" id="PF13242">
    <property type="entry name" value="Hydrolase_like"/>
    <property type="match status" value="1"/>
</dbReference>
<keyword evidence="2" id="KW-1185">Reference proteome</keyword>
<dbReference type="AlphaFoldDB" id="A0AAF0JA83"/>
<dbReference type="Pfam" id="PF13344">
    <property type="entry name" value="Hydrolase_6"/>
    <property type="match status" value="1"/>
</dbReference>
<dbReference type="GO" id="GO:0005739">
    <property type="term" value="C:mitochondrion"/>
    <property type="evidence" value="ECO:0007669"/>
    <property type="project" value="TreeGrafter"/>
</dbReference>
<protein>
    <submittedName>
        <fullName evidence="1">Uncharacterized protein</fullName>
    </submittedName>
</protein>
<dbReference type="Gene3D" id="3.40.50.1000">
    <property type="entry name" value="HAD superfamily/HAD-like"/>
    <property type="match status" value="2"/>
</dbReference>
<dbReference type="InterPro" id="IPR050324">
    <property type="entry name" value="CDP-alcohol_PTase-I"/>
</dbReference>
<gene>
    <name evidence="1" type="ORF">MJAP1_001427</name>
</gene>
<dbReference type="InterPro" id="IPR006357">
    <property type="entry name" value="HAD-SF_hydro_IIA"/>
</dbReference>
<dbReference type="Proteomes" id="UP001217754">
    <property type="component" value="Chromosome 2"/>
</dbReference>
<name>A0AAF0JA83_9BASI</name>
<dbReference type="PANTHER" id="PTHR14269:SF4">
    <property type="entry name" value="CAT EYE SYNDROME CRITICAL REGION PROTEIN 5"/>
    <property type="match status" value="1"/>
</dbReference>
<evidence type="ECO:0000313" key="1">
    <source>
        <dbReference type="EMBL" id="WFD38474.1"/>
    </source>
</evidence>